<proteinExistence type="predicted"/>
<protein>
    <submittedName>
        <fullName evidence="2">Uncharacterized protein</fullName>
    </submittedName>
</protein>
<feature type="region of interest" description="Disordered" evidence="1">
    <location>
        <begin position="119"/>
        <end position="185"/>
    </location>
</feature>
<gene>
    <name evidence="2" type="ORF">Tci_628087</name>
</gene>
<dbReference type="EMBL" id="BKCJ010445826">
    <property type="protein sequence ID" value="GFA56115.1"/>
    <property type="molecule type" value="Genomic_DNA"/>
</dbReference>
<evidence type="ECO:0000313" key="2">
    <source>
        <dbReference type="EMBL" id="GFA56115.1"/>
    </source>
</evidence>
<dbReference type="AlphaFoldDB" id="A0A699JUX3"/>
<organism evidence="2">
    <name type="scientific">Tanacetum cinerariifolium</name>
    <name type="common">Dalmatian daisy</name>
    <name type="synonym">Chrysanthemum cinerariifolium</name>
    <dbReference type="NCBI Taxonomy" id="118510"/>
    <lineage>
        <taxon>Eukaryota</taxon>
        <taxon>Viridiplantae</taxon>
        <taxon>Streptophyta</taxon>
        <taxon>Embryophyta</taxon>
        <taxon>Tracheophyta</taxon>
        <taxon>Spermatophyta</taxon>
        <taxon>Magnoliopsida</taxon>
        <taxon>eudicotyledons</taxon>
        <taxon>Gunneridae</taxon>
        <taxon>Pentapetalae</taxon>
        <taxon>asterids</taxon>
        <taxon>campanulids</taxon>
        <taxon>Asterales</taxon>
        <taxon>Asteraceae</taxon>
        <taxon>Asteroideae</taxon>
        <taxon>Anthemideae</taxon>
        <taxon>Anthemidinae</taxon>
        <taxon>Tanacetum</taxon>
    </lineage>
</organism>
<sequence length="185" mass="20688">MIATDLSFFDDFPVNNDWRFRGRVGKKIKSRALKLKKRLFKVRIESSAEKSLGDQEDASNQGRIDQDEGIAFVQEDTEIQGSAPITTAGVFVSTAEPSTPPTTTTIIEDEDLTIAQTLMKKRSEKSKEKEKEKERGSKENSSKIATRLTRGVIIREASEPTTRPIVPPQQKIDHKDKGKGKMAEP</sequence>
<feature type="compositionally biased region" description="Basic and acidic residues" evidence="1">
    <location>
        <begin position="171"/>
        <end position="185"/>
    </location>
</feature>
<reference evidence="2" key="1">
    <citation type="journal article" date="2019" name="Sci. Rep.">
        <title>Draft genome of Tanacetum cinerariifolium, the natural source of mosquito coil.</title>
        <authorList>
            <person name="Yamashiro T."/>
            <person name="Shiraishi A."/>
            <person name="Satake H."/>
            <person name="Nakayama K."/>
        </authorList>
    </citation>
    <scope>NUCLEOTIDE SEQUENCE</scope>
</reference>
<accession>A0A699JUX3</accession>
<name>A0A699JUX3_TANCI</name>
<comment type="caution">
    <text evidence="2">The sequence shown here is derived from an EMBL/GenBank/DDBJ whole genome shotgun (WGS) entry which is preliminary data.</text>
</comment>
<feature type="compositionally biased region" description="Basic and acidic residues" evidence="1">
    <location>
        <begin position="125"/>
        <end position="141"/>
    </location>
</feature>
<evidence type="ECO:0000256" key="1">
    <source>
        <dbReference type="SAM" id="MobiDB-lite"/>
    </source>
</evidence>